<proteinExistence type="predicted"/>
<dbReference type="Gene3D" id="3.40.50.1000">
    <property type="entry name" value="HAD superfamily/HAD-like"/>
    <property type="match status" value="1"/>
</dbReference>
<dbReference type="InterPro" id="IPR036412">
    <property type="entry name" value="HAD-like_sf"/>
</dbReference>
<dbReference type="AlphaFoldDB" id="A0A850EDX5"/>
<dbReference type="SFLD" id="SFLDG01144">
    <property type="entry name" value="C2.B.4:_PGP_Like"/>
    <property type="match status" value="1"/>
</dbReference>
<dbReference type="RefSeq" id="WP_175370081.1">
    <property type="nucleotide sequence ID" value="NZ_JABWCS010000185.1"/>
</dbReference>
<reference evidence="1" key="1">
    <citation type="submission" date="2020-06" db="EMBL/GenBank/DDBJ databases">
        <title>Paenibacillus sp. nov., isolated from soil.</title>
        <authorList>
            <person name="Seo Y.L."/>
        </authorList>
    </citation>
    <scope>NUCLEOTIDE SEQUENCE [LARGE SCALE GENOMIC DNA]</scope>
    <source>
        <strain evidence="1">JW14</strain>
    </source>
</reference>
<dbReference type="SFLD" id="SFLDS00003">
    <property type="entry name" value="Haloacid_Dehalogenase"/>
    <property type="match status" value="1"/>
</dbReference>
<dbReference type="SFLD" id="SFLDG01140">
    <property type="entry name" value="C2.B:_Phosphomannomutase_and_P"/>
    <property type="match status" value="1"/>
</dbReference>
<keyword evidence="2" id="KW-1185">Reference proteome</keyword>
<dbReference type="SUPFAM" id="SSF56784">
    <property type="entry name" value="HAD-like"/>
    <property type="match status" value="1"/>
</dbReference>
<dbReference type="PROSITE" id="PS01229">
    <property type="entry name" value="COF_2"/>
    <property type="match status" value="1"/>
</dbReference>
<dbReference type="InterPro" id="IPR006379">
    <property type="entry name" value="HAD-SF_hydro_IIB"/>
</dbReference>
<accession>A0A850EDX5</accession>
<dbReference type="NCBIfam" id="TIGR01484">
    <property type="entry name" value="HAD-SF-IIB"/>
    <property type="match status" value="1"/>
</dbReference>
<dbReference type="Gene3D" id="3.30.1240.10">
    <property type="match status" value="1"/>
</dbReference>
<protein>
    <submittedName>
        <fullName evidence="1">Cof-type HAD-IIB family hydrolase</fullName>
    </submittedName>
</protein>
<dbReference type="NCBIfam" id="TIGR00099">
    <property type="entry name" value="Cof-subfamily"/>
    <property type="match status" value="1"/>
</dbReference>
<organism evidence="1 2">
    <name type="scientific">Paenibacillus agri</name>
    <dbReference type="NCBI Taxonomy" id="2744309"/>
    <lineage>
        <taxon>Bacteria</taxon>
        <taxon>Bacillati</taxon>
        <taxon>Bacillota</taxon>
        <taxon>Bacilli</taxon>
        <taxon>Bacillales</taxon>
        <taxon>Paenibacillaceae</taxon>
        <taxon>Paenibacillus</taxon>
    </lineage>
</organism>
<dbReference type="GO" id="GO:0005829">
    <property type="term" value="C:cytosol"/>
    <property type="evidence" value="ECO:0007669"/>
    <property type="project" value="TreeGrafter"/>
</dbReference>
<gene>
    <name evidence="1" type="ORF">HPT30_03380</name>
</gene>
<evidence type="ECO:0000313" key="1">
    <source>
        <dbReference type="EMBL" id="NUU59395.1"/>
    </source>
</evidence>
<dbReference type="Pfam" id="PF08282">
    <property type="entry name" value="Hydrolase_3"/>
    <property type="match status" value="1"/>
</dbReference>
<dbReference type="Proteomes" id="UP000564806">
    <property type="component" value="Unassembled WGS sequence"/>
</dbReference>
<dbReference type="InterPro" id="IPR023214">
    <property type="entry name" value="HAD_sf"/>
</dbReference>
<dbReference type="GO" id="GO:0000287">
    <property type="term" value="F:magnesium ion binding"/>
    <property type="evidence" value="ECO:0007669"/>
    <property type="project" value="TreeGrafter"/>
</dbReference>
<dbReference type="InterPro" id="IPR000150">
    <property type="entry name" value="Cof"/>
</dbReference>
<dbReference type="PANTHER" id="PTHR10000">
    <property type="entry name" value="PHOSPHOSERINE PHOSPHATASE"/>
    <property type="match status" value="1"/>
</dbReference>
<dbReference type="EMBL" id="JABWCS010000185">
    <property type="protein sequence ID" value="NUU59395.1"/>
    <property type="molecule type" value="Genomic_DNA"/>
</dbReference>
<evidence type="ECO:0000313" key="2">
    <source>
        <dbReference type="Proteomes" id="UP000564806"/>
    </source>
</evidence>
<name>A0A850EDX5_9BACL</name>
<keyword evidence="1" id="KW-0378">Hydrolase</keyword>
<dbReference type="PANTHER" id="PTHR10000:SF25">
    <property type="entry name" value="PHOSPHATASE YKRA-RELATED"/>
    <property type="match status" value="1"/>
</dbReference>
<sequence length="257" mass="28670">MDCKMVFFDVDGTLTSHEDGRIPEDTRAAIRALQRNGIKVGAATGRPLSMCRELKQLGIETVITANGGYAKHKDEVIHKLPMKPDYLREVVEFASMQNHGLSFYTEDFCMNGVQDAEILRALKETLFLSEYPAVNPLIYNEEVYLMCLYGTDDMVSTYIEKFPHLSFRRWHPYVLSVLQEEVSKSVAILKVLQHLGIEASEIVAFGDGGNDIDMLEMAGLGIAMGNAGDRLKQSADFVTRSSSEGGIDYALRKYGLI</sequence>
<comment type="caution">
    <text evidence="1">The sequence shown here is derived from an EMBL/GenBank/DDBJ whole genome shotgun (WGS) entry which is preliminary data.</text>
</comment>
<dbReference type="GO" id="GO:0016791">
    <property type="term" value="F:phosphatase activity"/>
    <property type="evidence" value="ECO:0007669"/>
    <property type="project" value="UniProtKB-ARBA"/>
</dbReference>